<reference evidence="2" key="1">
    <citation type="submission" date="2022-07" db="EMBL/GenBank/DDBJ databases">
        <title>Gramela sediminis sp. nov., isolated from deep-sea sediment of the Indian Ocean.</title>
        <authorList>
            <person name="Shi H."/>
        </authorList>
    </citation>
    <scope>NUCLEOTIDE SEQUENCE</scope>
    <source>
        <strain evidence="2">GC03-9</strain>
    </source>
</reference>
<evidence type="ECO:0000259" key="1">
    <source>
        <dbReference type="Pfam" id="PF13439"/>
    </source>
</evidence>
<dbReference type="Gene3D" id="3.40.50.2000">
    <property type="entry name" value="Glycogen Phosphorylase B"/>
    <property type="match status" value="2"/>
</dbReference>
<proteinExistence type="predicted"/>
<organism evidence="2 3">
    <name type="scientific">Christiangramia oceanisediminis</name>
    <dbReference type="NCBI Taxonomy" id="2920386"/>
    <lineage>
        <taxon>Bacteria</taxon>
        <taxon>Pseudomonadati</taxon>
        <taxon>Bacteroidota</taxon>
        <taxon>Flavobacteriia</taxon>
        <taxon>Flavobacteriales</taxon>
        <taxon>Flavobacteriaceae</taxon>
        <taxon>Christiangramia</taxon>
    </lineage>
</organism>
<dbReference type="PANTHER" id="PTHR12526">
    <property type="entry name" value="GLYCOSYLTRANSFERASE"/>
    <property type="match status" value="1"/>
</dbReference>
<name>A0A9X2I1T0_9FLAO</name>
<feature type="domain" description="Glycosyltransferase subfamily 4-like N-terminal" evidence="1">
    <location>
        <begin position="12"/>
        <end position="164"/>
    </location>
</feature>
<dbReference type="InterPro" id="IPR028098">
    <property type="entry name" value="Glyco_trans_4-like_N"/>
</dbReference>
<accession>A0A9X2I1T0</accession>
<dbReference type="AlphaFoldDB" id="A0A9X2I1T0"/>
<protein>
    <submittedName>
        <fullName evidence="2">Glycosyltransferase</fullName>
    </submittedName>
</protein>
<comment type="caution">
    <text evidence="2">The sequence shown here is derived from an EMBL/GenBank/DDBJ whole genome shotgun (WGS) entry which is preliminary data.</text>
</comment>
<dbReference type="RefSeq" id="WP_241550291.1">
    <property type="nucleotide sequence ID" value="NZ_JANCNS010000001.1"/>
</dbReference>
<gene>
    <name evidence="2" type="ORF">MKO06_00135</name>
</gene>
<keyword evidence="3" id="KW-1185">Reference proteome</keyword>
<dbReference type="EMBL" id="JANCNS010000001">
    <property type="protein sequence ID" value="MCP9198295.1"/>
    <property type="molecule type" value="Genomic_DNA"/>
</dbReference>
<dbReference type="SUPFAM" id="SSF53756">
    <property type="entry name" value="UDP-Glycosyltransferase/glycogen phosphorylase"/>
    <property type="match status" value="1"/>
</dbReference>
<evidence type="ECO:0000313" key="3">
    <source>
        <dbReference type="Proteomes" id="UP001155280"/>
    </source>
</evidence>
<sequence>MKILQLIDTLHPGGAERLAVNYANMLASERITSYLISTRQKGIFRELLSKDVEYHFINKKHTLDILALLRLRKFISTHNIEVVQAHGTSWFFPALLKRLGMDFKLVWHDHYGNSEFLDQRDKNLLRFFSQSFDGIICVNRHLKDWAKKELQCSNIVKLKNFIDLGIKSQILAEFSKTEIQLVCLANLREQKDHDTLLDACDRLLGKLSFRLHLIGKTFSSEYSRRIEKEIEKRDYIEFHGAMKEPRKVLERMHIGILSSRSEGLPLAILEYGASGLAVVSTAVGEIPEVLGSHGELVEPANPVALASSIQLMANDYNLRQKNASGFQDKIYSEYSQKAIFTSYLDFIRSL</sequence>
<dbReference type="CDD" id="cd03811">
    <property type="entry name" value="GT4_GT28_WabH-like"/>
    <property type="match status" value="1"/>
</dbReference>
<evidence type="ECO:0000313" key="2">
    <source>
        <dbReference type="EMBL" id="MCP9198295.1"/>
    </source>
</evidence>
<dbReference type="PANTHER" id="PTHR12526:SF630">
    <property type="entry name" value="GLYCOSYLTRANSFERASE"/>
    <property type="match status" value="1"/>
</dbReference>
<dbReference type="Proteomes" id="UP001155280">
    <property type="component" value="Unassembled WGS sequence"/>
</dbReference>
<dbReference type="GO" id="GO:0016757">
    <property type="term" value="F:glycosyltransferase activity"/>
    <property type="evidence" value="ECO:0007669"/>
    <property type="project" value="UniProtKB-ARBA"/>
</dbReference>
<dbReference type="Pfam" id="PF13439">
    <property type="entry name" value="Glyco_transf_4"/>
    <property type="match status" value="1"/>
</dbReference>
<dbReference type="Pfam" id="PF13692">
    <property type="entry name" value="Glyco_trans_1_4"/>
    <property type="match status" value="1"/>
</dbReference>